<dbReference type="EMBL" id="AVOT02002422">
    <property type="protein sequence ID" value="MBW0470306.1"/>
    <property type="molecule type" value="Genomic_DNA"/>
</dbReference>
<accession>A0A9Q3GK07</accession>
<keyword evidence="2" id="KW-1185">Reference proteome</keyword>
<evidence type="ECO:0000313" key="1">
    <source>
        <dbReference type="EMBL" id="MBW0470306.1"/>
    </source>
</evidence>
<sequence>MPLHSGKFFSFNNSESSDSDSIVEQLVPTSHPDIEAVPLPSVSAFPMDSKLVQEQSQPSDYDMISPAFSLFLKNPSKFVLNVPKLWSDGSSFADWTKGLDNIFTYIFKKTLFTDDPKNFDLFPQEKGALHFFLQQTIASDLSEMIQNEASPRLSFVEIQGNFEKSARLTQLDLVIEFFDMYNSIQSLKPNDIFLRLFSFFNKFKRIGIPLYTEWKSLIVQVFAPVPSEMTRHYWLHFTSLELDRLDKIEPRDIQRLVNSYLVSVKHEDKGESSQSVMKLAPKNQVPTKNRQMENLTSSMAKFVISSPPVSASKPGATQVKSLRMPNDNEIKQAHLNIKLGNRQPSMALRQKHGMECHYCKSQGLAYLGHWVSTCPIIWEILKL</sequence>
<dbReference type="Proteomes" id="UP000765509">
    <property type="component" value="Unassembled WGS sequence"/>
</dbReference>
<name>A0A9Q3GK07_9BASI</name>
<proteinExistence type="predicted"/>
<reference evidence="1" key="1">
    <citation type="submission" date="2021-03" db="EMBL/GenBank/DDBJ databases">
        <title>Draft genome sequence of rust myrtle Austropuccinia psidii MF-1, a brazilian biotype.</title>
        <authorList>
            <person name="Quecine M.C."/>
            <person name="Pachon D.M.R."/>
            <person name="Bonatelli M.L."/>
            <person name="Correr F.H."/>
            <person name="Franceschini L.M."/>
            <person name="Leite T.F."/>
            <person name="Margarido G.R.A."/>
            <person name="Almeida C.A."/>
            <person name="Ferrarezi J.A."/>
            <person name="Labate C.A."/>
        </authorList>
    </citation>
    <scope>NUCLEOTIDE SEQUENCE</scope>
    <source>
        <strain evidence="1">MF-1</strain>
    </source>
</reference>
<protein>
    <submittedName>
        <fullName evidence="1">Uncharacterized protein</fullName>
    </submittedName>
</protein>
<evidence type="ECO:0000313" key="2">
    <source>
        <dbReference type="Proteomes" id="UP000765509"/>
    </source>
</evidence>
<gene>
    <name evidence="1" type="ORF">O181_010021</name>
</gene>
<organism evidence="1 2">
    <name type="scientific">Austropuccinia psidii MF-1</name>
    <dbReference type="NCBI Taxonomy" id="1389203"/>
    <lineage>
        <taxon>Eukaryota</taxon>
        <taxon>Fungi</taxon>
        <taxon>Dikarya</taxon>
        <taxon>Basidiomycota</taxon>
        <taxon>Pucciniomycotina</taxon>
        <taxon>Pucciniomycetes</taxon>
        <taxon>Pucciniales</taxon>
        <taxon>Sphaerophragmiaceae</taxon>
        <taxon>Austropuccinia</taxon>
    </lineage>
</organism>
<comment type="caution">
    <text evidence="1">The sequence shown here is derived from an EMBL/GenBank/DDBJ whole genome shotgun (WGS) entry which is preliminary data.</text>
</comment>
<dbReference type="AlphaFoldDB" id="A0A9Q3GK07"/>